<dbReference type="RefSeq" id="WP_021167470.1">
    <property type="nucleotide sequence ID" value="NZ_CTRP01000004.1"/>
</dbReference>
<accession>A0A0U1KVK7</accession>
<dbReference type="GO" id="GO:0005737">
    <property type="term" value="C:cytoplasm"/>
    <property type="evidence" value="ECO:0007669"/>
    <property type="project" value="TreeGrafter"/>
</dbReference>
<dbReference type="InterPro" id="IPR050219">
    <property type="entry name" value="DnaG_primase"/>
</dbReference>
<dbReference type="EC" id="2.7.7.-" evidence="5"/>
<dbReference type="InterPro" id="IPR002694">
    <property type="entry name" value="Znf_CHC2"/>
</dbReference>
<dbReference type="GO" id="GO:0006269">
    <property type="term" value="P:DNA replication, synthesis of primer"/>
    <property type="evidence" value="ECO:0007669"/>
    <property type="project" value="TreeGrafter"/>
</dbReference>
<dbReference type="Gene3D" id="3.90.580.10">
    <property type="entry name" value="Zinc finger, CHC2-type domain"/>
    <property type="match status" value="1"/>
</dbReference>
<dbReference type="GO" id="GO:0008270">
    <property type="term" value="F:zinc ion binding"/>
    <property type="evidence" value="ECO:0007669"/>
    <property type="project" value="UniProtKB-KW"/>
</dbReference>
<evidence type="ECO:0000256" key="2">
    <source>
        <dbReference type="ARBA" id="ARBA00022771"/>
    </source>
</evidence>
<dbReference type="SUPFAM" id="SSF57783">
    <property type="entry name" value="Zinc beta-ribbon"/>
    <property type="match status" value="1"/>
</dbReference>
<dbReference type="PANTHER" id="PTHR30313:SF2">
    <property type="entry name" value="DNA PRIMASE"/>
    <property type="match status" value="1"/>
</dbReference>
<dbReference type="InterPro" id="IPR036977">
    <property type="entry name" value="DNA_primase_Znf_CHC2"/>
</dbReference>
<dbReference type="Pfam" id="PF01807">
    <property type="entry name" value="Zn_ribbon_DnaG"/>
    <property type="match status" value="1"/>
</dbReference>
<reference evidence="6" key="1">
    <citation type="submission" date="2015-03" db="EMBL/GenBank/DDBJ databases">
        <authorList>
            <person name="Nijsse Bart"/>
        </authorList>
    </citation>
    <scope>NUCLEOTIDE SEQUENCE [LARGE SCALE GENOMIC DNA]</scope>
</reference>
<dbReference type="PANTHER" id="PTHR30313">
    <property type="entry name" value="DNA PRIMASE"/>
    <property type="match status" value="1"/>
</dbReference>
<dbReference type="Proteomes" id="UP000049855">
    <property type="component" value="Unassembled WGS sequence"/>
</dbReference>
<dbReference type="GO" id="GO:0003899">
    <property type="term" value="F:DNA-directed RNA polymerase activity"/>
    <property type="evidence" value="ECO:0007669"/>
    <property type="project" value="InterPro"/>
</dbReference>
<dbReference type="SMART" id="SM00400">
    <property type="entry name" value="ZnF_CHCC"/>
    <property type="match status" value="1"/>
</dbReference>
<keyword evidence="1" id="KW-0479">Metal-binding</keyword>
<evidence type="ECO:0000313" key="5">
    <source>
        <dbReference type="EMBL" id="CQR71366.1"/>
    </source>
</evidence>
<dbReference type="GO" id="GO:0003677">
    <property type="term" value="F:DNA binding"/>
    <property type="evidence" value="ECO:0007669"/>
    <property type="project" value="InterPro"/>
</dbReference>
<evidence type="ECO:0000313" key="6">
    <source>
        <dbReference type="Proteomes" id="UP000049855"/>
    </source>
</evidence>
<feature type="domain" description="Zinc finger CHC2-type" evidence="4">
    <location>
        <begin position="41"/>
        <end position="96"/>
    </location>
</feature>
<evidence type="ECO:0000259" key="4">
    <source>
        <dbReference type="SMART" id="SM00400"/>
    </source>
</evidence>
<organism evidence="5 6">
    <name type="scientific">Sporomusa ovata</name>
    <dbReference type="NCBI Taxonomy" id="2378"/>
    <lineage>
        <taxon>Bacteria</taxon>
        <taxon>Bacillati</taxon>
        <taxon>Bacillota</taxon>
        <taxon>Negativicutes</taxon>
        <taxon>Selenomonadales</taxon>
        <taxon>Sporomusaceae</taxon>
        <taxon>Sporomusa</taxon>
    </lineage>
</organism>
<keyword evidence="2" id="KW-0863">Zinc-finger</keyword>
<keyword evidence="5" id="KW-0808">Transferase</keyword>
<sequence length="203" mass="23284">MRTKNTQADYIDLVDQLKRIPILQIFDSYVGGKLRHHGKKAVAACPWHGRDSSPSLTLYVDRNNWYCYGCQKGGTVIDMVMVALGVDFKTAVATIARDFGLRTCQIAPEVKKKIQQRQESRNIDVAFEADYERCYLVLLTLKNDIASKLSTYYEFEQNQKLVHTLPILEGIIDELSSAQAQADKLRAWRLARRMLIWLQTMNP</sequence>
<dbReference type="AlphaFoldDB" id="A0A0U1KVK7"/>
<evidence type="ECO:0000256" key="1">
    <source>
        <dbReference type="ARBA" id="ARBA00022723"/>
    </source>
</evidence>
<evidence type="ECO:0000256" key="3">
    <source>
        <dbReference type="ARBA" id="ARBA00022833"/>
    </source>
</evidence>
<gene>
    <name evidence="5" type="ORF">SpAn4DRAFT_3871</name>
</gene>
<keyword evidence="5" id="KW-0548">Nucleotidyltransferase</keyword>
<protein>
    <submittedName>
        <fullName evidence="5">DNA primase</fullName>
        <ecNumber evidence="5">2.7.7.-</ecNumber>
    </submittedName>
</protein>
<dbReference type="EMBL" id="CTRP01000004">
    <property type="protein sequence ID" value="CQR71366.1"/>
    <property type="molecule type" value="Genomic_DNA"/>
</dbReference>
<keyword evidence="6" id="KW-1185">Reference proteome</keyword>
<name>A0A0U1KVK7_9FIRM</name>
<keyword evidence="3" id="KW-0862">Zinc</keyword>
<proteinExistence type="predicted"/>